<accession>A0A328U3E2</accession>
<reference evidence="1 2" key="1">
    <citation type="submission" date="2018-06" db="EMBL/GenBank/DDBJ databases">
        <title>Paenibacillus montanisoli sp. nov., isolated from mountain area soil.</title>
        <authorList>
            <person name="Wu M."/>
        </authorList>
    </citation>
    <scope>NUCLEOTIDE SEQUENCE [LARGE SCALE GENOMIC DNA]</scope>
    <source>
        <strain evidence="1 2">RA17</strain>
    </source>
</reference>
<dbReference type="PANTHER" id="PTHR20883">
    <property type="entry name" value="PHYTANOYL-COA DIOXYGENASE DOMAIN CONTAINING 1"/>
    <property type="match status" value="1"/>
</dbReference>
<dbReference type="GO" id="GO:0016706">
    <property type="term" value="F:2-oxoglutarate-dependent dioxygenase activity"/>
    <property type="evidence" value="ECO:0007669"/>
    <property type="project" value="UniProtKB-ARBA"/>
</dbReference>
<name>A0A328U3E2_9BACL</name>
<dbReference type="AlphaFoldDB" id="A0A328U3E2"/>
<organism evidence="1 2">
    <name type="scientific">Paenibacillus montanisoli</name>
    <dbReference type="NCBI Taxonomy" id="2081970"/>
    <lineage>
        <taxon>Bacteria</taxon>
        <taxon>Bacillati</taxon>
        <taxon>Bacillota</taxon>
        <taxon>Bacilli</taxon>
        <taxon>Bacillales</taxon>
        <taxon>Paenibacillaceae</taxon>
        <taxon>Paenibacillus</taxon>
    </lineage>
</organism>
<proteinExistence type="predicted"/>
<evidence type="ECO:0000313" key="2">
    <source>
        <dbReference type="Proteomes" id="UP000249260"/>
    </source>
</evidence>
<dbReference type="PANTHER" id="PTHR20883:SF14">
    <property type="entry name" value="PHYTANOYL-COA DIOXYGENASE"/>
    <property type="match status" value="1"/>
</dbReference>
<dbReference type="RefSeq" id="WP_112882790.1">
    <property type="nucleotide sequence ID" value="NZ_QLUW01000002.1"/>
</dbReference>
<gene>
    <name evidence="1" type="ORF">DL346_14480</name>
</gene>
<evidence type="ECO:0008006" key="3">
    <source>
        <dbReference type="Google" id="ProtNLM"/>
    </source>
</evidence>
<keyword evidence="2" id="KW-1185">Reference proteome</keyword>
<dbReference type="EMBL" id="QLUW01000002">
    <property type="protein sequence ID" value="RAP76572.1"/>
    <property type="molecule type" value="Genomic_DNA"/>
</dbReference>
<comment type="caution">
    <text evidence="1">The sequence shown here is derived from an EMBL/GenBank/DDBJ whole genome shotgun (WGS) entry which is preliminary data.</text>
</comment>
<dbReference type="Proteomes" id="UP000249260">
    <property type="component" value="Unassembled WGS sequence"/>
</dbReference>
<dbReference type="InterPro" id="IPR008775">
    <property type="entry name" value="Phytyl_CoA_dOase-like"/>
</dbReference>
<dbReference type="OrthoDB" id="9791262at2"/>
<dbReference type="SUPFAM" id="SSF51197">
    <property type="entry name" value="Clavaminate synthase-like"/>
    <property type="match status" value="1"/>
</dbReference>
<evidence type="ECO:0000313" key="1">
    <source>
        <dbReference type="EMBL" id="RAP76572.1"/>
    </source>
</evidence>
<dbReference type="Pfam" id="PF05721">
    <property type="entry name" value="PhyH"/>
    <property type="match status" value="1"/>
</dbReference>
<protein>
    <recommendedName>
        <fullName evidence="3">Phytanoyl-CoA dioxygenase family protein</fullName>
    </recommendedName>
</protein>
<dbReference type="GO" id="GO:0005506">
    <property type="term" value="F:iron ion binding"/>
    <property type="evidence" value="ECO:0007669"/>
    <property type="project" value="UniProtKB-ARBA"/>
</dbReference>
<dbReference type="Gene3D" id="2.60.120.620">
    <property type="entry name" value="q2cbj1_9rhob like domain"/>
    <property type="match status" value="1"/>
</dbReference>
<sequence>MGFAEDGYTVVKGVLADELVPIRSVIAAEVDRRTNELYAKGKITEKHENLPLSVRWAEVCKQHKQTAFGWGTDTGIFSKAVYDLCSHPGVLDVVESIIGPEILVNGDFSVRPKLPHEAYTTLPWHQDGYYYGGRDAGSKDFIVLSIWVPLVDVDERNGCLQVIPGSTNWGLINDYVKTEGGHVACAADVEARGEVVTVPMKAGDLLVFDQFTFHRTLPNQAEEIRWSIDLRFSPADQPLTWHNNADFDGICPCFIARSKKNPDRVMSWEDWNAKHDRIYGTAKEA</sequence>